<dbReference type="RefSeq" id="WP_019622104.1">
    <property type="nucleotide sequence ID" value="NZ_AP014545.1"/>
</dbReference>
<dbReference type="InterPro" id="IPR014991">
    <property type="entry name" value="DUF1840"/>
</dbReference>
<dbReference type="AlphaFoldDB" id="A0A7R6SSI5"/>
<dbReference type="Proteomes" id="UP000595663">
    <property type="component" value="Chromosome"/>
</dbReference>
<accession>A0A7R6SSI5</accession>
<proteinExistence type="predicted"/>
<dbReference type="Pfam" id="PF08895">
    <property type="entry name" value="DUF1840"/>
    <property type="match status" value="1"/>
</dbReference>
<organism evidence="1 2">
    <name type="scientific">Amphritea japonica ATCC BAA-1530</name>
    <dbReference type="NCBI Taxonomy" id="1278309"/>
    <lineage>
        <taxon>Bacteria</taxon>
        <taxon>Pseudomonadati</taxon>
        <taxon>Pseudomonadota</taxon>
        <taxon>Gammaproteobacteria</taxon>
        <taxon>Oceanospirillales</taxon>
        <taxon>Oceanospirillaceae</taxon>
        <taxon>Amphritea</taxon>
    </lineage>
</organism>
<dbReference type="OrthoDB" id="5625523at2"/>
<evidence type="ECO:0008006" key="3">
    <source>
        <dbReference type="Google" id="ProtNLM"/>
    </source>
</evidence>
<dbReference type="EMBL" id="AP014545">
    <property type="protein sequence ID" value="BBB25680.1"/>
    <property type="molecule type" value="Genomic_DNA"/>
</dbReference>
<reference evidence="1 2" key="1">
    <citation type="journal article" date="2008" name="Int. J. Syst. Evol. Microbiol.">
        <title>Amphritea japonica sp. nov. and Amphritea balenae sp. nov., isolated from the sediment adjacent to sperm whale carcasses off Kagoshima, Japan.</title>
        <authorList>
            <person name="Miyazaki M."/>
            <person name="Nogi Y."/>
            <person name="Fujiwara Y."/>
            <person name="Kawato M."/>
            <person name="Nagahama T."/>
            <person name="Kubokawa K."/>
            <person name="Horikoshi K."/>
        </authorList>
    </citation>
    <scope>NUCLEOTIDE SEQUENCE [LARGE SCALE GENOMIC DNA]</scope>
    <source>
        <strain evidence="1 2">ATCC BAA-1530</strain>
    </source>
</reference>
<name>A0A7R6SSI5_9GAMM</name>
<evidence type="ECO:0000313" key="2">
    <source>
        <dbReference type="Proteomes" id="UP000595663"/>
    </source>
</evidence>
<evidence type="ECO:0000313" key="1">
    <source>
        <dbReference type="EMBL" id="BBB25680.1"/>
    </source>
</evidence>
<keyword evidence="2" id="KW-1185">Reference proteome</keyword>
<sequence>MLITFSCPASANITMLADTAIKILRLMGKGDGIPGAILAKDIPKALAQLETKVAANKHQPATEVSGITNDDEPQVTLTSQAFPIIQLLKAAAKKECDVIWDTSSQLDTNT</sequence>
<protein>
    <recommendedName>
        <fullName evidence="3">DUF1840 domain-containing protein</fullName>
    </recommendedName>
</protein>
<dbReference type="KEGG" id="ajp:AMJAP_1084"/>
<gene>
    <name evidence="1" type="ORF">AMJAP_1084</name>
</gene>